<dbReference type="PANTHER" id="PTHR38433:SF1">
    <property type="entry name" value="DUF1641 DOMAIN-CONTAINING PROTEIN"/>
    <property type="match status" value="1"/>
</dbReference>
<dbReference type="PANTHER" id="PTHR38433">
    <property type="match status" value="1"/>
</dbReference>
<comment type="caution">
    <text evidence="1">The sequence shown here is derived from an EMBL/GenBank/DDBJ whole genome shotgun (WGS) entry which is preliminary data.</text>
</comment>
<evidence type="ECO:0000313" key="1">
    <source>
        <dbReference type="EMBL" id="MBA1377218.1"/>
    </source>
</evidence>
<gene>
    <name evidence="1" type="ORF">FHK92_05210</name>
</gene>
<dbReference type="AlphaFoldDB" id="A0A7V8RIN7"/>
<sequence length="160" mass="17432">MAEPIDYDVKPSKTEPDAKDELDRLVENLHKHGVLRMANDLVCANTAITKVLVDGLNKEGTLNVIQNLSVLAMALSRVPPDEFYRLVFALKDAGAAVSQWTAPDSNDVAPGVRGSYRLLHDESLWRAIMPLVEGLKALGEGMKRPVDKPINQFSGKPSGA</sequence>
<evidence type="ECO:0000313" key="2">
    <source>
        <dbReference type="Proteomes" id="UP000572407"/>
    </source>
</evidence>
<reference evidence="1 2" key="1">
    <citation type="submission" date="2019-06" db="EMBL/GenBank/DDBJ databases">
        <title>Analysis of the biodiversity of Brassica napus bacterial endophytes for the selection of potential efficient biofertilizers for rapeseed crops.</title>
        <authorList>
            <person name="Jimenez-Gomez A."/>
            <person name="Saati-Santamaria Z."/>
            <person name="Menendez E."/>
            <person name="Rivas R."/>
            <person name="Mateos P.F."/>
            <person name="Velazquez E."/>
            <person name="Garcia-Fraile P."/>
        </authorList>
    </citation>
    <scope>NUCLEOTIDE SEQUENCE [LARGE SCALE GENOMIC DNA]</scope>
    <source>
        <strain evidence="1 2">CDVBN10</strain>
    </source>
</reference>
<dbReference type="RefSeq" id="WP_181287095.1">
    <property type="nucleotide sequence ID" value="NZ_VDLV01000006.1"/>
</dbReference>
<dbReference type="Proteomes" id="UP000572407">
    <property type="component" value="Unassembled WGS sequence"/>
</dbReference>
<organism evidence="1 2">
    <name type="scientific">Pseudomonas brassicacearum subsp. neoaurantiaca</name>
    <dbReference type="NCBI Taxonomy" id="494916"/>
    <lineage>
        <taxon>Bacteria</taxon>
        <taxon>Pseudomonadati</taxon>
        <taxon>Pseudomonadota</taxon>
        <taxon>Gammaproteobacteria</taxon>
        <taxon>Pseudomonadales</taxon>
        <taxon>Pseudomonadaceae</taxon>
        <taxon>Pseudomonas</taxon>
    </lineage>
</organism>
<accession>A0A7V8RIN7</accession>
<dbReference type="EMBL" id="VDLV01000006">
    <property type="protein sequence ID" value="MBA1377218.1"/>
    <property type="molecule type" value="Genomic_DNA"/>
</dbReference>
<proteinExistence type="predicted"/>
<protein>
    <submittedName>
        <fullName evidence="1">DUF1641 domain-containing protein</fullName>
    </submittedName>
</protein>
<name>A0A7V8RIN7_9PSED</name>